<organism evidence="2 3">
    <name type="scientific">Imshaugia aleurites</name>
    <dbReference type="NCBI Taxonomy" id="172621"/>
    <lineage>
        <taxon>Eukaryota</taxon>
        <taxon>Fungi</taxon>
        <taxon>Dikarya</taxon>
        <taxon>Ascomycota</taxon>
        <taxon>Pezizomycotina</taxon>
        <taxon>Lecanoromycetes</taxon>
        <taxon>OSLEUM clade</taxon>
        <taxon>Lecanoromycetidae</taxon>
        <taxon>Lecanorales</taxon>
        <taxon>Lecanorineae</taxon>
        <taxon>Parmeliaceae</taxon>
        <taxon>Imshaugia</taxon>
    </lineage>
</organism>
<dbReference type="OrthoDB" id="5328363at2759"/>
<proteinExistence type="predicted"/>
<feature type="signal peptide" evidence="1">
    <location>
        <begin position="1"/>
        <end position="21"/>
    </location>
</feature>
<dbReference type="EMBL" id="CAJPDT010000114">
    <property type="protein sequence ID" value="CAF9939038.1"/>
    <property type="molecule type" value="Genomic_DNA"/>
</dbReference>
<evidence type="ECO:0000256" key="1">
    <source>
        <dbReference type="SAM" id="SignalP"/>
    </source>
</evidence>
<accession>A0A8H3J1U7</accession>
<protein>
    <submittedName>
        <fullName evidence="2">Uncharacterized protein</fullName>
    </submittedName>
</protein>
<feature type="chain" id="PRO_5034897258" evidence="1">
    <location>
        <begin position="22"/>
        <end position="266"/>
    </location>
</feature>
<evidence type="ECO:0000313" key="3">
    <source>
        <dbReference type="Proteomes" id="UP000664534"/>
    </source>
</evidence>
<keyword evidence="1" id="KW-0732">Signal</keyword>
<name>A0A8H3J1U7_9LECA</name>
<evidence type="ECO:0000313" key="2">
    <source>
        <dbReference type="EMBL" id="CAF9939038.1"/>
    </source>
</evidence>
<comment type="caution">
    <text evidence="2">The sequence shown here is derived from an EMBL/GenBank/DDBJ whole genome shotgun (WGS) entry which is preliminary data.</text>
</comment>
<gene>
    <name evidence="2" type="ORF">IMSHALPRED_001182</name>
</gene>
<sequence>MNPMRPPQTWLLCLLIVHALGVQPVREKDSNSSESSLQSTQLSSNYRLNQTSLSPDTSANGLAVFCDGDHYGRDLVAADCKDAITAIQRTRQRMRFGERSADPDTWDVGLPARQIGSEDAAVEILLATPLDVSQAAIAVLRTCIAGSGINTGGLAIDIGEYMNECLESQVNKKSEDILTLEFQGGDNNLGVALAPYVPHVQCFDGSIGPTGSTVPPLKSCNAVAGFMFATKDVISFGKRGSGATKIVPGIDACKAPHAIAQVPAFC</sequence>
<reference evidence="2" key="1">
    <citation type="submission" date="2021-03" db="EMBL/GenBank/DDBJ databases">
        <authorList>
            <person name="Tagirdzhanova G."/>
        </authorList>
    </citation>
    <scope>NUCLEOTIDE SEQUENCE</scope>
</reference>
<dbReference type="AlphaFoldDB" id="A0A8H3J1U7"/>
<keyword evidence="3" id="KW-1185">Reference proteome</keyword>
<dbReference type="Proteomes" id="UP000664534">
    <property type="component" value="Unassembled WGS sequence"/>
</dbReference>